<name>A0A1I5NCG5_9PSED</name>
<keyword evidence="2" id="KW-1185">Reference proteome</keyword>
<protein>
    <submittedName>
        <fullName evidence="1">Uncharacterized protein</fullName>
    </submittedName>
</protein>
<evidence type="ECO:0000313" key="2">
    <source>
        <dbReference type="Proteomes" id="UP000198784"/>
    </source>
</evidence>
<dbReference type="Proteomes" id="UP000198784">
    <property type="component" value="Unassembled WGS sequence"/>
</dbReference>
<proteinExistence type="predicted"/>
<dbReference type="EMBL" id="FOWX01000006">
    <property type="protein sequence ID" value="SFP19498.1"/>
    <property type="molecule type" value="Genomic_DNA"/>
</dbReference>
<accession>A0A1I5NCG5</accession>
<gene>
    <name evidence="1" type="ORF">SAMN05216190_10691</name>
</gene>
<organism evidence="1 2">
    <name type="scientific">Pseudomonas borbori</name>
    <dbReference type="NCBI Taxonomy" id="289003"/>
    <lineage>
        <taxon>Bacteria</taxon>
        <taxon>Pseudomonadati</taxon>
        <taxon>Pseudomonadota</taxon>
        <taxon>Gammaproteobacteria</taxon>
        <taxon>Pseudomonadales</taxon>
        <taxon>Pseudomonadaceae</taxon>
        <taxon>Pseudomonas</taxon>
    </lineage>
</organism>
<evidence type="ECO:0000313" key="1">
    <source>
        <dbReference type="EMBL" id="SFP19498.1"/>
    </source>
</evidence>
<dbReference type="AlphaFoldDB" id="A0A1I5NCG5"/>
<reference evidence="2" key="1">
    <citation type="submission" date="2016-10" db="EMBL/GenBank/DDBJ databases">
        <authorList>
            <person name="Varghese N."/>
            <person name="Submissions S."/>
        </authorList>
    </citation>
    <scope>NUCLEOTIDE SEQUENCE [LARGE SCALE GENOMIC DNA]</scope>
    <source>
        <strain evidence="2">DSM 17834</strain>
    </source>
</reference>
<dbReference type="STRING" id="289003.SAMN05216190_10691"/>
<sequence>MPAKRIAGMARSGELRTLCMVIRPRTLCVRCAVTRSVSGCVPPRSIQAQILAGGPQLQIGPIQRIAQGFGEYVVRIGPQRCGQFMRRDLPQGTGLC</sequence>